<evidence type="ECO:0000256" key="2">
    <source>
        <dbReference type="SAM" id="MobiDB-lite"/>
    </source>
</evidence>
<dbReference type="PANTHER" id="PTHR22990">
    <property type="entry name" value="F-BOX ONLY PROTEIN"/>
    <property type="match status" value="1"/>
</dbReference>
<dbReference type="EMBL" id="JBHDIY010000002">
    <property type="protein sequence ID" value="MFL4470111.1"/>
    <property type="molecule type" value="Genomic_DNA"/>
</dbReference>
<dbReference type="InterPro" id="IPR045392">
    <property type="entry name" value="DUF6519"/>
</dbReference>
<dbReference type="InterPro" id="IPR011050">
    <property type="entry name" value="Pectin_lyase_fold/virulence"/>
</dbReference>
<reference evidence="3 4" key="1">
    <citation type="submission" date="2024-08" db="EMBL/GenBank/DDBJ databases">
        <title>Tateyamaria sp. nov., isolated from marine algae.</title>
        <authorList>
            <person name="Choi B.J."/>
            <person name="Kim J.M."/>
            <person name="Lee J.K."/>
            <person name="Choi D.G."/>
            <person name="Bayburt H."/>
            <person name="Baek J.H."/>
            <person name="Han D.M."/>
            <person name="Jeon C.O."/>
        </authorList>
    </citation>
    <scope>NUCLEOTIDE SEQUENCE [LARGE SCALE GENOMIC DNA]</scope>
    <source>
        <strain evidence="3 4">KMU-156</strain>
    </source>
</reference>
<proteinExistence type="predicted"/>
<gene>
    <name evidence="3" type="ORF">ACERZ8_09610</name>
</gene>
<dbReference type="SMART" id="SM00710">
    <property type="entry name" value="PbH1"/>
    <property type="match status" value="8"/>
</dbReference>
<organism evidence="3 4">
    <name type="scientific">Tateyamaria armeniaca</name>
    <dbReference type="NCBI Taxonomy" id="2518930"/>
    <lineage>
        <taxon>Bacteria</taxon>
        <taxon>Pseudomonadati</taxon>
        <taxon>Pseudomonadota</taxon>
        <taxon>Alphaproteobacteria</taxon>
        <taxon>Rhodobacterales</taxon>
        <taxon>Roseobacteraceae</taxon>
        <taxon>Tateyamaria</taxon>
    </lineage>
</organism>
<dbReference type="InterPro" id="IPR051550">
    <property type="entry name" value="SCF-Subunits/Alg-Epimerases"/>
</dbReference>
<evidence type="ECO:0000256" key="1">
    <source>
        <dbReference type="ARBA" id="ARBA00022737"/>
    </source>
</evidence>
<dbReference type="PANTHER" id="PTHR22990:SF15">
    <property type="entry name" value="F-BOX ONLY PROTEIN 10"/>
    <property type="match status" value="1"/>
</dbReference>
<keyword evidence="1" id="KW-0677">Repeat</keyword>
<evidence type="ECO:0000313" key="4">
    <source>
        <dbReference type="Proteomes" id="UP001627408"/>
    </source>
</evidence>
<keyword evidence="4" id="KW-1185">Reference proteome</keyword>
<feature type="region of interest" description="Disordered" evidence="2">
    <location>
        <begin position="1005"/>
        <end position="1044"/>
    </location>
</feature>
<dbReference type="SUPFAM" id="SSF51126">
    <property type="entry name" value="Pectin lyase-like"/>
    <property type="match status" value="2"/>
</dbReference>
<evidence type="ECO:0000313" key="3">
    <source>
        <dbReference type="EMBL" id="MFL4470111.1"/>
    </source>
</evidence>
<dbReference type="Pfam" id="PF20129">
    <property type="entry name" value="DUF6519"/>
    <property type="match status" value="1"/>
</dbReference>
<dbReference type="InterPro" id="IPR006626">
    <property type="entry name" value="PbH1"/>
</dbReference>
<sequence length="1249" mass="133185">MNASDISRFLLQPRKHYVDAMEQQGRVVTDADRNEGAALDDEDQRRVLRDLIGPTGSPDQGFAVDLQVGDAMIPQPVSYNGQAAVDVLPYTLLPGALYVEGRRYEHLGDVVALQPEYLQMTADTAPLANPGETHSQFVYLSATEQWVTSIEDAEFHEVALGQVDTATRVRRMARAEVSEVENGQSCEDAWNAVRDGIEASTGGTFNASGTQLQSPARLRLTLVPGEALDPCAPCSPDDPGRYLGAENTALRIMMAAPDRYVFAPDNAAGIYRVRLTPEDGTIPVEMLTLPRDATRWPLRNTVVEVMPWAAVLDQGEKVADAGVFLRVSEGFDPETSRFGLDAADLPALAALTRQWDDAHPNRAFLPNDNDADGDYVFVRFWHRLENDDDPVLLDTAGPHTLLNTLGIEPVFDGAGIVRDFWIATLRPNTPRTVVPWDLTQAGGVPPHGPERMFAPLSMLTFRPPEPGEPENAEVVDTVQDCRARFNPLVDGDGCCTHSVGDGVTSVGDYTSIQTAIDNLPSGGGKVCLLPGVYDEEVRIDRDDVILEGCGFQSIMRSPLAEDPAPGVIYVTGSRVTLRDLTLETVAQVGVQINEPDGDADSVVSDQHLDGLTVLADQREGEGGQTRSGIDIRNARNVMVTGCEVHLDGSLTDDAALFAQGEDITILDCRIESLPDTGDSSAWAGIQLGGGSRRTHLDRNVIRGGVGHGITLGSLVWTSETSTSTSTTGFGAGTGLLNPIDPCAPSFSVVRPVTVEEIRYDASSAGDLEDIRITDNRIEDMSANGISVLTLLPLDEEEGQGDLITTDRITIERNRIRNCVDQSNRLRDLAPAPKVKKLDEGEAELGGQFTVSDTRDAGLFLVEGEGIHVIGNEIRDNGTGDPNPIAGVSILYGDRIVIEDNRIRNNGLQQSGGIPSADGTGAGIFVSLAGVASNTATQDQADPFGFSLRVQGNVVDHPNGPALAARATGPVSVVGNHLFSNGSNAVAQEAGKAACVAITNLGAPAEATDLPAGEPSEDRWLMPDGTPEYLQRDTDPPGAEPRIGPGGRILFSRNQVTLRWVSPSDVGTGLQAGFSVALCTQDSVECTSNQFSLNVEDPGTKKSGDTVFARQPRMSAHVVTVGATANFSRNRIAEGVNDALISHLTLGGFLASGTDNLSTHLGFVSTLRSFEAGTSNPPSGDPQYRVDRGNLVLLTPVEETSGSTLVSLATVRSTANQLFSAFAEGCLGVDQGTEFRFDLIAILGILPRDG</sequence>
<dbReference type="Gene3D" id="2.160.20.10">
    <property type="entry name" value="Single-stranded right-handed beta-helix, Pectin lyase-like"/>
    <property type="match status" value="2"/>
</dbReference>
<accession>A0ABW8UVY5</accession>
<protein>
    <submittedName>
        <fullName evidence="3">DUF6519 domain-containing protein</fullName>
    </submittedName>
</protein>
<comment type="caution">
    <text evidence="3">The sequence shown here is derived from an EMBL/GenBank/DDBJ whole genome shotgun (WGS) entry which is preliminary data.</text>
</comment>
<dbReference type="InterPro" id="IPR012334">
    <property type="entry name" value="Pectin_lyas_fold"/>
</dbReference>
<name>A0ABW8UVY5_9RHOB</name>
<dbReference type="Proteomes" id="UP001627408">
    <property type="component" value="Unassembled WGS sequence"/>
</dbReference>
<dbReference type="RefSeq" id="WP_407591982.1">
    <property type="nucleotide sequence ID" value="NZ_JBHDIY010000002.1"/>
</dbReference>